<sequence>MCIYKKSIFLCNHTLLSAEPHAICSIQQEYLAGEASEPCDVSYTHSLSTIRISSRQCESCETKKTALDRRLLGVKEKMAELRQHLNESYGDCMKHVEDAGLKPEDEGDSKSEEDTRPKEVDPVEAFLTMKMKEEHAHLMILGSSQRK</sequence>
<organism evidence="2 3">
    <name type="scientific">Xylaria hypoxylon</name>
    <dbReference type="NCBI Taxonomy" id="37992"/>
    <lineage>
        <taxon>Eukaryota</taxon>
        <taxon>Fungi</taxon>
        <taxon>Dikarya</taxon>
        <taxon>Ascomycota</taxon>
        <taxon>Pezizomycotina</taxon>
        <taxon>Sordariomycetes</taxon>
        <taxon>Xylariomycetidae</taxon>
        <taxon>Xylariales</taxon>
        <taxon>Xylariaceae</taxon>
        <taxon>Xylaria</taxon>
    </lineage>
</organism>
<feature type="region of interest" description="Disordered" evidence="1">
    <location>
        <begin position="96"/>
        <end position="122"/>
    </location>
</feature>
<evidence type="ECO:0000313" key="3">
    <source>
        <dbReference type="Proteomes" id="UP000297716"/>
    </source>
</evidence>
<gene>
    <name evidence="2" type="ORF">E0Z10_g1261</name>
</gene>
<dbReference type="Proteomes" id="UP000297716">
    <property type="component" value="Unassembled WGS sequence"/>
</dbReference>
<proteinExistence type="predicted"/>
<evidence type="ECO:0000313" key="2">
    <source>
        <dbReference type="EMBL" id="TGJ87461.1"/>
    </source>
</evidence>
<feature type="compositionally biased region" description="Basic and acidic residues" evidence="1">
    <location>
        <begin position="96"/>
        <end position="121"/>
    </location>
</feature>
<dbReference type="STRING" id="37992.A0A4Z0Z781"/>
<evidence type="ECO:0000256" key="1">
    <source>
        <dbReference type="SAM" id="MobiDB-lite"/>
    </source>
</evidence>
<dbReference type="AlphaFoldDB" id="A0A4Z0Z781"/>
<name>A0A4Z0Z781_9PEZI</name>
<dbReference type="OrthoDB" id="4746441at2759"/>
<comment type="caution">
    <text evidence="2">The sequence shown here is derived from an EMBL/GenBank/DDBJ whole genome shotgun (WGS) entry which is preliminary data.</text>
</comment>
<protein>
    <submittedName>
        <fullName evidence="2">Uncharacterized protein</fullName>
    </submittedName>
</protein>
<keyword evidence="3" id="KW-1185">Reference proteome</keyword>
<dbReference type="EMBL" id="SKBN01000013">
    <property type="protein sequence ID" value="TGJ87461.1"/>
    <property type="molecule type" value="Genomic_DNA"/>
</dbReference>
<accession>A0A4Z0Z781</accession>
<reference evidence="2 3" key="1">
    <citation type="submission" date="2019-03" db="EMBL/GenBank/DDBJ databases">
        <title>Draft genome sequence of Xylaria hypoxylon DSM 108379, a ubiquitous saprotrophic-parasitic fungi on hardwood.</title>
        <authorList>
            <person name="Buettner E."/>
            <person name="Leonhardt S."/>
            <person name="Gebauer A.M."/>
            <person name="Liers C."/>
            <person name="Hofrichter M."/>
            <person name="Kellner H."/>
        </authorList>
    </citation>
    <scope>NUCLEOTIDE SEQUENCE [LARGE SCALE GENOMIC DNA]</scope>
    <source>
        <strain evidence="2 3">DSM 108379</strain>
    </source>
</reference>